<dbReference type="AlphaFoldDB" id="A0A087UHF7"/>
<proteinExistence type="inferred from homology"/>
<evidence type="ECO:0000256" key="1">
    <source>
        <dbReference type="ARBA" id="ARBA00005696"/>
    </source>
</evidence>
<sequence>MTLTYEEFEKSAKDLSALSSSVGDEWLIRTLKNGTNENIYLEKKIIKPNNRVLQINDLDLNDIPLHSSFSVYRYYILYSHSYSVPVLYFNAYYENGKPLSLCEIWEQVPECYQDVMHEKKWQMVTEQEHPVSGIPCFIIHPCYTANLMDSLQTSNYIISWLSVFGPLVGLKLSFDYAKFTQ</sequence>
<evidence type="ECO:0000256" key="5">
    <source>
        <dbReference type="ARBA" id="ARBA00023006"/>
    </source>
</evidence>
<dbReference type="GO" id="GO:0032446">
    <property type="term" value="P:protein modification by small protein conjugation"/>
    <property type="evidence" value="ECO:0007669"/>
    <property type="project" value="TreeGrafter"/>
</dbReference>
<dbReference type="InterPro" id="IPR007135">
    <property type="entry name" value="Atg3/Atg10"/>
</dbReference>
<feature type="non-terminal residue" evidence="7">
    <location>
        <position position="181"/>
    </location>
</feature>
<accession>A0A087UHF7</accession>
<keyword evidence="4" id="KW-0833">Ubl conjugation pathway</keyword>
<organism evidence="7 8">
    <name type="scientific">Stegodyphus mimosarum</name>
    <name type="common">African social velvet spider</name>
    <dbReference type="NCBI Taxonomy" id="407821"/>
    <lineage>
        <taxon>Eukaryota</taxon>
        <taxon>Metazoa</taxon>
        <taxon>Ecdysozoa</taxon>
        <taxon>Arthropoda</taxon>
        <taxon>Chelicerata</taxon>
        <taxon>Arachnida</taxon>
        <taxon>Araneae</taxon>
        <taxon>Araneomorphae</taxon>
        <taxon>Entelegynae</taxon>
        <taxon>Eresoidea</taxon>
        <taxon>Eresidae</taxon>
        <taxon>Stegodyphus</taxon>
    </lineage>
</organism>
<protein>
    <recommendedName>
        <fullName evidence="2">Ubiquitin-like-conjugating enzyme ATG10</fullName>
    </recommendedName>
    <alternativeName>
        <fullName evidence="6">Autophagy-related protein 10</fullName>
    </alternativeName>
</protein>
<dbReference type="PANTHER" id="PTHR14957">
    <property type="entry name" value="UBIQUITIN-LIKE-CONJUGATING ENZYME ATG10"/>
    <property type="match status" value="1"/>
</dbReference>
<keyword evidence="3" id="KW-0808">Transferase</keyword>
<dbReference type="GO" id="GO:0061651">
    <property type="term" value="F:Atg12 conjugating enzyme activity"/>
    <property type="evidence" value="ECO:0007669"/>
    <property type="project" value="TreeGrafter"/>
</dbReference>
<dbReference type="EMBL" id="KK119798">
    <property type="protein sequence ID" value="KFM76796.1"/>
    <property type="molecule type" value="Genomic_DNA"/>
</dbReference>
<comment type="similarity">
    <text evidence="1">Belongs to the ATG10 family.</text>
</comment>
<evidence type="ECO:0000313" key="8">
    <source>
        <dbReference type="Proteomes" id="UP000054359"/>
    </source>
</evidence>
<evidence type="ECO:0000313" key="7">
    <source>
        <dbReference type="EMBL" id="KFM76796.1"/>
    </source>
</evidence>
<gene>
    <name evidence="7" type="ORF">X975_24672</name>
</gene>
<dbReference type="OMA" id="FSACHED"/>
<evidence type="ECO:0000256" key="3">
    <source>
        <dbReference type="ARBA" id="ARBA00022679"/>
    </source>
</evidence>
<dbReference type="OrthoDB" id="4089664at2759"/>
<dbReference type="PANTHER" id="PTHR14957:SF1">
    <property type="entry name" value="UBIQUITIN-LIKE-CONJUGATING ENZYME ATG10"/>
    <property type="match status" value="1"/>
</dbReference>
<dbReference type="Pfam" id="PF03987">
    <property type="entry name" value="Autophagy_act_C"/>
    <property type="match status" value="1"/>
</dbReference>
<name>A0A087UHF7_STEMI</name>
<reference evidence="7 8" key="1">
    <citation type="submission" date="2013-11" db="EMBL/GenBank/DDBJ databases">
        <title>Genome sequencing of Stegodyphus mimosarum.</title>
        <authorList>
            <person name="Bechsgaard J."/>
        </authorList>
    </citation>
    <scope>NUCLEOTIDE SEQUENCE [LARGE SCALE GENOMIC DNA]</scope>
</reference>
<evidence type="ECO:0000256" key="2">
    <source>
        <dbReference type="ARBA" id="ARBA00021099"/>
    </source>
</evidence>
<evidence type="ECO:0000256" key="4">
    <source>
        <dbReference type="ARBA" id="ARBA00022786"/>
    </source>
</evidence>
<keyword evidence="8" id="KW-1185">Reference proteome</keyword>
<dbReference type="Proteomes" id="UP000054359">
    <property type="component" value="Unassembled WGS sequence"/>
</dbReference>
<dbReference type="GO" id="GO:0000422">
    <property type="term" value="P:autophagy of mitochondrion"/>
    <property type="evidence" value="ECO:0007669"/>
    <property type="project" value="TreeGrafter"/>
</dbReference>
<dbReference type="GO" id="GO:0000045">
    <property type="term" value="P:autophagosome assembly"/>
    <property type="evidence" value="ECO:0007669"/>
    <property type="project" value="TreeGrafter"/>
</dbReference>
<evidence type="ECO:0000256" key="6">
    <source>
        <dbReference type="ARBA" id="ARBA00029833"/>
    </source>
</evidence>
<keyword evidence="5" id="KW-0072">Autophagy</keyword>
<dbReference type="GO" id="GO:0005829">
    <property type="term" value="C:cytosol"/>
    <property type="evidence" value="ECO:0007669"/>
    <property type="project" value="TreeGrafter"/>
</dbReference>
<dbReference type="STRING" id="407821.A0A087UHF7"/>
<dbReference type="Gene3D" id="3.30.1460.50">
    <property type="match status" value="1"/>
</dbReference>